<proteinExistence type="predicted"/>
<keyword evidence="2" id="KW-1185">Reference proteome</keyword>
<name>A0AAP0EC72_9MAGN</name>
<gene>
    <name evidence="1" type="ORF">Sjap_023721</name>
</gene>
<dbReference type="InterPro" id="IPR039884">
    <property type="entry name" value="R3HC1/R3HCL"/>
</dbReference>
<evidence type="ECO:0000313" key="2">
    <source>
        <dbReference type="Proteomes" id="UP001417504"/>
    </source>
</evidence>
<protein>
    <submittedName>
        <fullName evidence="1">Uncharacterized protein</fullName>
    </submittedName>
</protein>
<dbReference type="EMBL" id="JBBNAE010000010">
    <property type="protein sequence ID" value="KAK9090544.1"/>
    <property type="molecule type" value="Genomic_DNA"/>
</dbReference>
<evidence type="ECO:0000313" key="1">
    <source>
        <dbReference type="EMBL" id="KAK9090544.1"/>
    </source>
</evidence>
<dbReference type="PANTHER" id="PTHR21678:SF0">
    <property type="entry name" value="C3H1-TYPE DOMAIN-CONTAINING PROTEIN"/>
    <property type="match status" value="1"/>
</dbReference>
<dbReference type="Proteomes" id="UP001417504">
    <property type="component" value="Unassembled WGS sequence"/>
</dbReference>
<organism evidence="1 2">
    <name type="scientific">Stephania japonica</name>
    <dbReference type="NCBI Taxonomy" id="461633"/>
    <lineage>
        <taxon>Eukaryota</taxon>
        <taxon>Viridiplantae</taxon>
        <taxon>Streptophyta</taxon>
        <taxon>Embryophyta</taxon>
        <taxon>Tracheophyta</taxon>
        <taxon>Spermatophyta</taxon>
        <taxon>Magnoliopsida</taxon>
        <taxon>Ranunculales</taxon>
        <taxon>Menispermaceae</taxon>
        <taxon>Menispermoideae</taxon>
        <taxon>Cissampelideae</taxon>
        <taxon>Stephania</taxon>
    </lineage>
</organism>
<dbReference type="PANTHER" id="PTHR21678">
    <property type="entry name" value="GROWTH INHIBITION AND DIFFERENTIATION RELATED PROTEIN 88"/>
    <property type="match status" value="1"/>
</dbReference>
<accession>A0AAP0EC72</accession>
<comment type="caution">
    <text evidence="1">The sequence shown here is derived from an EMBL/GenBank/DDBJ whole genome shotgun (WGS) entry which is preliminary data.</text>
</comment>
<reference evidence="1 2" key="1">
    <citation type="submission" date="2024-01" db="EMBL/GenBank/DDBJ databases">
        <title>Genome assemblies of Stephania.</title>
        <authorList>
            <person name="Yang L."/>
        </authorList>
    </citation>
    <scope>NUCLEOTIDE SEQUENCE [LARGE SCALE GENOMIC DNA]</scope>
    <source>
        <strain evidence="1">QJT</strain>
        <tissue evidence="1">Leaf</tissue>
    </source>
</reference>
<dbReference type="AlphaFoldDB" id="A0AAP0EC72"/>
<sequence>MFSNKRDQALEGWLVDKLKNFVPHQFIKEIDKASKEKLRKFPLPMIISDLEPSYPRPKTSVRTAQRLIAQGMGQKIPKSPFGSNLLRKQDEARRKRITTRQALRVEAWDAD</sequence>